<evidence type="ECO:0000313" key="2">
    <source>
        <dbReference type="Proteomes" id="UP001165064"/>
    </source>
</evidence>
<proteinExistence type="predicted"/>
<gene>
    <name evidence="1" type="ORF">Amon02_000759700</name>
</gene>
<protein>
    <submittedName>
        <fullName evidence="1">Unnamed protein product</fullName>
    </submittedName>
</protein>
<name>A0ACB5TCT2_AMBMO</name>
<sequence length="375" mass="42737">MIVDYGGQKIILHGWWRSFNDCVLLRSGKVIVINVRENVFEIEPITSFYPQLINDDDYRRVITTDPNIDLPPLSVIAINSLVLIVGSYNGKAELYDVLTGEFLRGLTDKISRKTLDLISNQLLPISNIQTEQDLSAGVLIFGPVVRFFKFGDYYKDMDKKKRKILAGDRKPSSNDVKRSLEEYEYESYHENLKYEMLDRYNGQDAQDSDEELQMAMALSASMNNSSVNVTNSSSRDIPLHNDVDEDLLRAIELSKLEGESDADLTSVVETSHLRETSSRTSDTIAGKVLKSDSDNDLDEALDEDLKRALELSRQEFNRVGKQPAYEPEKDENSNVKDVDNDDMDDMDDDLRLAIELSKQTSDFDWRKEGSSTMRR</sequence>
<keyword evidence="2" id="KW-1185">Reference proteome</keyword>
<evidence type="ECO:0000313" key="1">
    <source>
        <dbReference type="EMBL" id="GME85418.1"/>
    </source>
</evidence>
<accession>A0ACB5TCT2</accession>
<dbReference type="EMBL" id="BSXS01006373">
    <property type="protein sequence ID" value="GME85418.1"/>
    <property type="molecule type" value="Genomic_DNA"/>
</dbReference>
<dbReference type="Proteomes" id="UP001165064">
    <property type="component" value="Unassembled WGS sequence"/>
</dbReference>
<organism evidence="1 2">
    <name type="scientific">Ambrosiozyma monospora</name>
    <name type="common">Yeast</name>
    <name type="synonym">Endomycopsis monosporus</name>
    <dbReference type="NCBI Taxonomy" id="43982"/>
    <lineage>
        <taxon>Eukaryota</taxon>
        <taxon>Fungi</taxon>
        <taxon>Dikarya</taxon>
        <taxon>Ascomycota</taxon>
        <taxon>Saccharomycotina</taxon>
        <taxon>Pichiomycetes</taxon>
        <taxon>Pichiales</taxon>
        <taxon>Pichiaceae</taxon>
        <taxon>Ambrosiozyma</taxon>
    </lineage>
</organism>
<comment type="caution">
    <text evidence="1">The sequence shown here is derived from an EMBL/GenBank/DDBJ whole genome shotgun (WGS) entry which is preliminary data.</text>
</comment>
<reference evidence="1" key="1">
    <citation type="submission" date="2023-04" db="EMBL/GenBank/DDBJ databases">
        <title>Ambrosiozyma monospora NBRC 10751.</title>
        <authorList>
            <person name="Ichikawa N."/>
            <person name="Sato H."/>
            <person name="Tonouchi N."/>
        </authorList>
    </citation>
    <scope>NUCLEOTIDE SEQUENCE</scope>
    <source>
        <strain evidence="1">NBRC 10751</strain>
    </source>
</reference>